<dbReference type="Proteomes" id="UP001515500">
    <property type="component" value="Chromosome 16"/>
</dbReference>
<evidence type="ECO:0000259" key="6">
    <source>
        <dbReference type="Pfam" id="PF26168"/>
    </source>
</evidence>
<evidence type="ECO:0000256" key="1">
    <source>
        <dbReference type="ARBA" id="ARBA00009995"/>
    </source>
</evidence>
<dbReference type="InterPro" id="IPR035595">
    <property type="entry name" value="UDP_glycos_trans_CS"/>
</dbReference>
<dbReference type="CDD" id="cd03784">
    <property type="entry name" value="GT1_Gtf-like"/>
    <property type="match status" value="1"/>
</dbReference>
<evidence type="ECO:0000256" key="5">
    <source>
        <dbReference type="RuleBase" id="RU362057"/>
    </source>
</evidence>
<dbReference type="PANTHER" id="PTHR48047">
    <property type="entry name" value="GLYCOSYLTRANSFERASE"/>
    <property type="match status" value="1"/>
</dbReference>
<evidence type="ECO:0000313" key="7">
    <source>
        <dbReference type="Proteomes" id="UP001515500"/>
    </source>
</evidence>
<dbReference type="EC" id="2.4.1.-" evidence="5"/>
<dbReference type="AlphaFoldDB" id="A0AB40CRH8"/>
<dbReference type="InterPro" id="IPR058980">
    <property type="entry name" value="Glyco_transf_N"/>
</dbReference>
<protein>
    <recommendedName>
        <fullName evidence="5">Glycosyltransferase</fullName>
        <ecNumber evidence="5">2.4.1.-</ecNumber>
    </recommendedName>
</protein>
<dbReference type="InterPro" id="IPR002213">
    <property type="entry name" value="UDP_glucos_trans"/>
</dbReference>
<dbReference type="GeneID" id="120279622"/>
<keyword evidence="3 4" id="KW-0808">Transferase</keyword>
<evidence type="ECO:0000256" key="2">
    <source>
        <dbReference type="ARBA" id="ARBA00022676"/>
    </source>
</evidence>
<reference evidence="8" key="1">
    <citation type="submission" date="2025-08" db="UniProtKB">
        <authorList>
            <consortium name="RefSeq"/>
        </authorList>
    </citation>
    <scope>IDENTIFICATION</scope>
</reference>
<dbReference type="FunFam" id="3.40.50.2000:FF:000047">
    <property type="entry name" value="Glycosyltransferase"/>
    <property type="match status" value="1"/>
</dbReference>
<proteinExistence type="inferred from homology"/>
<name>A0AB40CRH8_DIOCR</name>
<dbReference type="PANTHER" id="PTHR48047:SF182">
    <property type="entry name" value="GLYCOSYLTRANSFERASE"/>
    <property type="match status" value="1"/>
</dbReference>
<evidence type="ECO:0000256" key="3">
    <source>
        <dbReference type="ARBA" id="ARBA00022679"/>
    </source>
</evidence>
<dbReference type="Pfam" id="PF26168">
    <property type="entry name" value="Glyco_transf_N"/>
    <property type="match status" value="1"/>
</dbReference>
<keyword evidence="2 4" id="KW-0328">Glycosyltransferase</keyword>
<dbReference type="Pfam" id="PF00201">
    <property type="entry name" value="UDPGT"/>
    <property type="match status" value="1"/>
</dbReference>
<evidence type="ECO:0000313" key="8">
    <source>
        <dbReference type="RefSeq" id="XP_039142480.1"/>
    </source>
</evidence>
<comment type="similarity">
    <text evidence="1 4">Belongs to the UDP-glycosyltransferase family.</text>
</comment>
<accession>A0AB40CRH8</accession>
<dbReference type="Gene3D" id="3.40.50.2000">
    <property type="entry name" value="Glycogen Phosphorylase B"/>
    <property type="match status" value="2"/>
</dbReference>
<gene>
    <name evidence="8" type="primary">LOC120279622</name>
</gene>
<organism evidence="7 8">
    <name type="scientific">Dioscorea cayennensis subsp. rotundata</name>
    <name type="common">White Guinea yam</name>
    <name type="synonym">Dioscorea rotundata</name>
    <dbReference type="NCBI Taxonomy" id="55577"/>
    <lineage>
        <taxon>Eukaryota</taxon>
        <taxon>Viridiplantae</taxon>
        <taxon>Streptophyta</taxon>
        <taxon>Embryophyta</taxon>
        <taxon>Tracheophyta</taxon>
        <taxon>Spermatophyta</taxon>
        <taxon>Magnoliopsida</taxon>
        <taxon>Liliopsida</taxon>
        <taxon>Dioscoreales</taxon>
        <taxon>Dioscoreaceae</taxon>
        <taxon>Dioscorea</taxon>
    </lineage>
</organism>
<keyword evidence="7" id="KW-1185">Reference proteome</keyword>
<dbReference type="RefSeq" id="XP_039142480.1">
    <property type="nucleotide sequence ID" value="XM_039286546.1"/>
</dbReference>
<dbReference type="FunFam" id="3.40.50.2000:FF:000071">
    <property type="entry name" value="Glycosyltransferase"/>
    <property type="match status" value="1"/>
</dbReference>
<feature type="domain" description="Glycosyltransferase N-terminal" evidence="6">
    <location>
        <begin position="22"/>
        <end position="260"/>
    </location>
</feature>
<dbReference type="SUPFAM" id="SSF53756">
    <property type="entry name" value="UDP-Glycosyltransferase/glycogen phosphorylase"/>
    <property type="match status" value="1"/>
</dbReference>
<sequence length="513" mass="56746">MTNQTVIPLSQNSGNVPNPHFVLVPLMAQGHMIPMIDMARLIASRGVHVTFVTTPINAARNTTSINSMHGSGLPIHFLTLPFPGTEAGLPEGCENLDTLPSRALIKNFLDACRLLKDPLINHLKAQSHLPPPSLIITDLSHPWTREVSKELSIPRLFFNGFGCFALLCSFNIRQHKIHETITDENELFVIPGMPDRIELTRAAGPWVFLPKNWRSTRREVREAEIDADGVVVNSFDELESPYCEWYQKTTGKKAWMIGPLSLSNKNVADVAARGNKAAIDESLCMSWLDSMKPSSVLYVSFGSMARTKVDQLVELGLALEASEKPFVWVIKAGEKMAEVEKWLSEGFEERTRSRGLIIRGWAPQVMILSHQAVGGFMTHCGWNSTLEGVTAGVPMITWPHFAEQFINEKLIVQVLKIGVSVGVKHPTKWGDDNGDAVLLEKERVEKAVATLMAEGEEAEEAEEMRKRAKVLGEMAGRAMEEGGSSYQNLSNLIQCFNGADHGQVGDKKNALFA</sequence>
<evidence type="ECO:0000256" key="4">
    <source>
        <dbReference type="RuleBase" id="RU003718"/>
    </source>
</evidence>
<dbReference type="PROSITE" id="PS00375">
    <property type="entry name" value="UDPGT"/>
    <property type="match status" value="1"/>
</dbReference>
<dbReference type="GO" id="GO:0035251">
    <property type="term" value="F:UDP-glucosyltransferase activity"/>
    <property type="evidence" value="ECO:0007669"/>
    <property type="project" value="TreeGrafter"/>
</dbReference>